<keyword evidence="1" id="KW-0812">Transmembrane</keyword>
<dbReference type="EMBL" id="SGPM01000008">
    <property type="protein sequence ID" value="THH33316.1"/>
    <property type="molecule type" value="Genomic_DNA"/>
</dbReference>
<sequence>MARLRAQHVLMSCIGFVFFLNLLIWSYFLIREWRKADFAPGTTYVGDDYPVYFPVRATPPVAQVMEESVHYLIDGDDARDNWALSVRRNYSLHTALGLEHRSFAVGMAHQMHCLRLMRLALTGIYDEKTQGHFTHCLHYIRQMTLKWRGLEQRMSAKLNIAYLVAFLQPKNPSWSDVDQHEVASSYIAFEEAYKSGRYNVNGTNVPPTMVFPLVLAQLNQSDPDKSYIDTHSFISRIGTIYPSDRHVLVSPKESTIAQFYAGDYGMERCTIKIMFPELNAQILPSGSASIQVWRVKAQRKLDIHSLSWKKRPERESIVASWKVHNNQTMESAEFVCPSGSYQTFELACGGSSNDCGTVDFRQETRMKTIVCAVLIPLRRVL</sequence>
<reference evidence="3 4" key="1">
    <citation type="submission" date="2019-02" db="EMBL/GenBank/DDBJ databases">
        <title>Genome sequencing of the rare red list fungi Antrodiella citrinella (Flaviporus citrinellus).</title>
        <authorList>
            <person name="Buettner E."/>
            <person name="Kellner H."/>
        </authorList>
    </citation>
    <scope>NUCLEOTIDE SEQUENCE [LARGE SCALE GENOMIC DNA]</scope>
    <source>
        <strain evidence="3 4">DSM 108506</strain>
    </source>
</reference>
<proteinExistence type="predicted"/>
<feature type="transmembrane region" description="Helical" evidence="1">
    <location>
        <begin position="9"/>
        <end position="30"/>
    </location>
</feature>
<evidence type="ECO:0000256" key="1">
    <source>
        <dbReference type="SAM" id="Phobius"/>
    </source>
</evidence>
<accession>A0A4S4N2W6</accession>
<gene>
    <name evidence="3" type="ORF">EUX98_g872</name>
</gene>
<keyword evidence="1" id="KW-0472">Membrane</keyword>
<evidence type="ECO:0000259" key="2">
    <source>
        <dbReference type="Pfam" id="PF09792"/>
    </source>
</evidence>
<organism evidence="3 4">
    <name type="scientific">Antrodiella citrinella</name>
    <dbReference type="NCBI Taxonomy" id="2447956"/>
    <lineage>
        <taxon>Eukaryota</taxon>
        <taxon>Fungi</taxon>
        <taxon>Dikarya</taxon>
        <taxon>Basidiomycota</taxon>
        <taxon>Agaricomycotina</taxon>
        <taxon>Agaricomycetes</taxon>
        <taxon>Polyporales</taxon>
        <taxon>Steccherinaceae</taxon>
        <taxon>Antrodiella</taxon>
    </lineage>
</organism>
<name>A0A4S4N2W6_9APHY</name>
<evidence type="ECO:0000313" key="3">
    <source>
        <dbReference type="EMBL" id="THH33316.1"/>
    </source>
</evidence>
<feature type="domain" description="Ubiquitin 3 binding protein But2 C-terminal" evidence="2">
    <location>
        <begin position="239"/>
        <end position="349"/>
    </location>
</feature>
<comment type="caution">
    <text evidence="3">The sequence shown here is derived from an EMBL/GenBank/DDBJ whole genome shotgun (WGS) entry which is preliminary data.</text>
</comment>
<evidence type="ECO:0000313" key="4">
    <source>
        <dbReference type="Proteomes" id="UP000308730"/>
    </source>
</evidence>
<keyword evidence="1" id="KW-1133">Transmembrane helix</keyword>
<dbReference type="Pfam" id="PF09792">
    <property type="entry name" value="But2"/>
    <property type="match status" value="1"/>
</dbReference>
<dbReference type="OrthoDB" id="3350619at2759"/>
<keyword evidence="4" id="KW-1185">Reference proteome</keyword>
<dbReference type="AlphaFoldDB" id="A0A4S4N2W6"/>
<dbReference type="InterPro" id="IPR018620">
    <property type="entry name" value="Ubiquitin3-bd_protein_But2_C"/>
</dbReference>
<protein>
    <recommendedName>
        <fullName evidence="2">Ubiquitin 3 binding protein But2 C-terminal domain-containing protein</fullName>
    </recommendedName>
</protein>
<dbReference type="Proteomes" id="UP000308730">
    <property type="component" value="Unassembled WGS sequence"/>
</dbReference>